<evidence type="ECO:0000313" key="3">
    <source>
        <dbReference type="Proteomes" id="UP000293360"/>
    </source>
</evidence>
<evidence type="ECO:0000256" key="1">
    <source>
        <dbReference type="SAM" id="MobiDB-lite"/>
    </source>
</evidence>
<reference evidence="2 3" key="1">
    <citation type="submission" date="2018-06" db="EMBL/GenBank/DDBJ databases">
        <title>Complete Genomes of Monosporascus.</title>
        <authorList>
            <person name="Robinson A.J."/>
            <person name="Natvig D.O."/>
        </authorList>
    </citation>
    <scope>NUCLEOTIDE SEQUENCE [LARGE SCALE GENOMIC DNA]</scope>
    <source>
        <strain evidence="2 3">CBS 110550</strain>
    </source>
</reference>
<accession>A0A4Q4T1C1</accession>
<comment type="caution">
    <text evidence="2">The sequence shown here is derived from an EMBL/GenBank/DDBJ whole genome shotgun (WGS) entry which is preliminary data.</text>
</comment>
<protein>
    <submittedName>
        <fullName evidence="2">Uncharacterized protein</fullName>
    </submittedName>
</protein>
<proteinExistence type="predicted"/>
<dbReference type="AlphaFoldDB" id="A0A4Q4T1C1"/>
<keyword evidence="3" id="KW-1185">Reference proteome</keyword>
<feature type="region of interest" description="Disordered" evidence="1">
    <location>
        <begin position="389"/>
        <end position="412"/>
    </location>
</feature>
<evidence type="ECO:0000313" key="2">
    <source>
        <dbReference type="EMBL" id="RYO92596.1"/>
    </source>
</evidence>
<gene>
    <name evidence="2" type="ORF">DL764_008103</name>
</gene>
<organism evidence="2 3">
    <name type="scientific">Monosporascus ibericus</name>
    <dbReference type="NCBI Taxonomy" id="155417"/>
    <lineage>
        <taxon>Eukaryota</taxon>
        <taxon>Fungi</taxon>
        <taxon>Dikarya</taxon>
        <taxon>Ascomycota</taxon>
        <taxon>Pezizomycotina</taxon>
        <taxon>Sordariomycetes</taxon>
        <taxon>Xylariomycetidae</taxon>
        <taxon>Xylariales</taxon>
        <taxon>Xylariales incertae sedis</taxon>
        <taxon>Monosporascus</taxon>
    </lineage>
</organism>
<sequence>MNRLLADSLLYNVWSPLVKANRLDNVAKRSLAVGWSKDLLSRLFTPHTQHIMLCLLRYPDPYMPKFAEELDKIDRAPTYDAILHFMDDYVKKCLSTHPDEAHELPPAFAEASLQVRTGPTPTESKNAKFYRDWDAATTVASLPGAERERIVSAAWLFEYTAMTVRQTGRFDYGGDPTDPNQYCQRGLDAARTKNQVSMSHSACQTERLACIYNYVRGLYKQIFHSLEEEFIAEFKKRVASHEAGTLGVPPDDEYEAEYTWRTLQALKDPECFPNIFTSRVAQREYTDVLCSFGLRFLYHVLRMSQADRRKMIVRTFHPIRGLRSEPMSVEEPIFRRVLGTERDHWELKPEIVVEEGRWSDDPSDAAGYVQNMAWVNYNTTKTGMGILESGQTSGARYGDTKRAARPTQGLET</sequence>
<dbReference type="EMBL" id="QJNU01000603">
    <property type="protein sequence ID" value="RYO92596.1"/>
    <property type="molecule type" value="Genomic_DNA"/>
</dbReference>
<name>A0A4Q4T1C1_9PEZI</name>
<dbReference type="Proteomes" id="UP000293360">
    <property type="component" value="Unassembled WGS sequence"/>
</dbReference>
<dbReference type="OrthoDB" id="4665438at2759"/>